<evidence type="ECO:0000313" key="2">
    <source>
        <dbReference type="Proteomes" id="UP001597181"/>
    </source>
</evidence>
<protein>
    <submittedName>
        <fullName evidence="1">NTP pyrophosphohydrolase</fullName>
    </submittedName>
</protein>
<name>A0ABW3TNN1_9MICO</name>
<organism evidence="1 2">
    <name type="scientific">Leucobacter albus</name>
    <dbReference type="NCBI Taxonomy" id="272210"/>
    <lineage>
        <taxon>Bacteria</taxon>
        <taxon>Bacillati</taxon>
        <taxon>Actinomycetota</taxon>
        <taxon>Actinomycetes</taxon>
        <taxon>Micrococcales</taxon>
        <taxon>Microbacteriaceae</taxon>
        <taxon>Leucobacter</taxon>
    </lineage>
</organism>
<dbReference type="EMBL" id="JBHTLY010000004">
    <property type="protein sequence ID" value="MFD1202235.1"/>
    <property type="molecule type" value="Genomic_DNA"/>
</dbReference>
<evidence type="ECO:0000313" key="1">
    <source>
        <dbReference type="EMBL" id="MFD1202235.1"/>
    </source>
</evidence>
<gene>
    <name evidence="1" type="ORF">ACFQ3U_10070</name>
</gene>
<dbReference type="Proteomes" id="UP001597181">
    <property type="component" value="Unassembled WGS sequence"/>
</dbReference>
<reference evidence="2" key="1">
    <citation type="journal article" date="2019" name="Int. J. Syst. Evol. Microbiol.">
        <title>The Global Catalogue of Microorganisms (GCM) 10K type strain sequencing project: providing services to taxonomists for standard genome sequencing and annotation.</title>
        <authorList>
            <consortium name="The Broad Institute Genomics Platform"/>
            <consortium name="The Broad Institute Genome Sequencing Center for Infectious Disease"/>
            <person name="Wu L."/>
            <person name="Ma J."/>
        </authorList>
    </citation>
    <scope>NUCLEOTIDE SEQUENCE [LARGE SCALE GENOMIC DNA]</scope>
    <source>
        <strain evidence="2">CCUG 50213</strain>
    </source>
</reference>
<sequence length="128" mass="13506">MSSATGGAPSHATVAPVAPVGGTVRVRPRALEKAVRAASADLAGAPRDGVSVDIAEWGGGLTIRVATKLPIPGLEQSEEIRHETPIFERVRAMQIALAEELARLTGRDIRRVSVTVTGAIVPERKRVR</sequence>
<keyword evidence="2" id="KW-1185">Reference proteome</keyword>
<accession>A0ABW3TNN1</accession>
<comment type="caution">
    <text evidence="1">The sequence shown here is derived from an EMBL/GenBank/DDBJ whole genome shotgun (WGS) entry which is preliminary data.</text>
</comment>
<proteinExistence type="predicted"/>
<dbReference type="RefSeq" id="WP_343961156.1">
    <property type="nucleotide sequence ID" value="NZ_BAAAKZ010000010.1"/>
</dbReference>